<proteinExistence type="inferred from homology"/>
<evidence type="ECO:0000313" key="11">
    <source>
        <dbReference type="Proteomes" id="UP000622547"/>
    </source>
</evidence>
<dbReference type="InterPro" id="IPR024528">
    <property type="entry name" value="ThrE_2"/>
</dbReference>
<keyword evidence="5 7" id="KW-0472">Membrane</keyword>
<feature type="transmembrane region" description="Helical" evidence="7">
    <location>
        <begin position="183"/>
        <end position="205"/>
    </location>
</feature>
<sequence>MTVVDGPSGPPGEPPAPAGEDASEIMLFVLRMGELLLRSGAPSADVVATMTEVAEALGLRNCAADVTSGSIVLSYRSGPRAVPLTEIRVVRAAVLGYARIEALHRLAEKIRGGRMDMAEASARLGEIEAARPAHPAWQVTLSWACLGGFFTVMLGGGPEVFLAAAGVTAFIDRAGRRLSRRGVPAFHQAVLGGAVATAVATGLFVSGGTTQAPLVVAGGIAMLLPGLSFVGAVQDAIAGYLVTAAARAMETAVVVAAIVAGVGTVLYAAVRAGLRVPQVQPDGLAPHGWAGLPVEVPAAMMVCVCFAFCVQATRWNMLTAGLAGAVGWTVYLVLTQECGFPPPLATAVAAVVVGLGGYAFARRTNGTALLHTVAGIVPLAPGYTIYQGLLQLSHGQAGPGFLAIGQAAAIGLAIGGGLTLGQAILDRPARAVPEAGMVISGPVRRRLLGGRRGELRPDGVRPAAE</sequence>
<dbReference type="Proteomes" id="UP000622547">
    <property type="component" value="Unassembled WGS sequence"/>
</dbReference>
<feature type="transmembrane region" description="Helical" evidence="7">
    <location>
        <begin position="251"/>
        <end position="270"/>
    </location>
</feature>
<organism evidence="10 11">
    <name type="scientific">Planotetraspora phitsanulokensis</name>
    <dbReference type="NCBI Taxonomy" id="575192"/>
    <lineage>
        <taxon>Bacteria</taxon>
        <taxon>Bacillati</taxon>
        <taxon>Actinomycetota</taxon>
        <taxon>Actinomycetes</taxon>
        <taxon>Streptosporangiales</taxon>
        <taxon>Streptosporangiaceae</taxon>
        <taxon>Planotetraspora</taxon>
    </lineage>
</organism>
<evidence type="ECO:0000256" key="7">
    <source>
        <dbReference type="SAM" id="Phobius"/>
    </source>
</evidence>
<comment type="similarity">
    <text evidence="6">Belongs to the ThrE exporter (TC 2.A.79) family.</text>
</comment>
<feature type="transmembrane region" description="Helical" evidence="7">
    <location>
        <begin position="141"/>
        <end position="171"/>
    </location>
</feature>
<evidence type="ECO:0000256" key="3">
    <source>
        <dbReference type="ARBA" id="ARBA00022692"/>
    </source>
</evidence>
<protein>
    <submittedName>
        <fullName evidence="10">Membrane protein</fullName>
    </submittedName>
</protein>
<evidence type="ECO:0000256" key="6">
    <source>
        <dbReference type="ARBA" id="ARBA00034125"/>
    </source>
</evidence>
<dbReference type="RefSeq" id="WP_204073895.1">
    <property type="nucleotide sequence ID" value="NZ_BAABHI010000009.1"/>
</dbReference>
<evidence type="ECO:0000259" key="9">
    <source>
        <dbReference type="Pfam" id="PF12821"/>
    </source>
</evidence>
<comment type="caution">
    <text evidence="10">The sequence shown here is derived from an EMBL/GenBank/DDBJ whole genome shotgun (WGS) entry which is preliminary data.</text>
</comment>
<dbReference type="EMBL" id="BOOP01000013">
    <property type="protein sequence ID" value="GII38248.1"/>
    <property type="molecule type" value="Genomic_DNA"/>
</dbReference>
<feature type="domain" description="Threonine/Serine exporter ThrE" evidence="9">
    <location>
        <begin position="298"/>
        <end position="423"/>
    </location>
</feature>
<feature type="transmembrane region" description="Helical" evidence="7">
    <location>
        <begin position="317"/>
        <end position="334"/>
    </location>
</feature>
<evidence type="ECO:0000313" key="10">
    <source>
        <dbReference type="EMBL" id="GII38248.1"/>
    </source>
</evidence>
<dbReference type="InterPro" id="IPR050539">
    <property type="entry name" value="ThrE_Dicarb/AminoAcid_Exp"/>
</dbReference>
<evidence type="ECO:0000256" key="1">
    <source>
        <dbReference type="ARBA" id="ARBA00004651"/>
    </source>
</evidence>
<reference evidence="10 11" key="1">
    <citation type="submission" date="2021-01" db="EMBL/GenBank/DDBJ databases">
        <title>Whole genome shotgun sequence of Planotetraspora phitsanulokensis NBRC 104273.</title>
        <authorList>
            <person name="Komaki H."/>
            <person name="Tamura T."/>
        </authorList>
    </citation>
    <scope>NUCLEOTIDE SEQUENCE [LARGE SCALE GENOMIC DNA]</scope>
    <source>
        <strain evidence="10 11">NBRC 104273</strain>
    </source>
</reference>
<dbReference type="GO" id="GO:0005886">
    <property type="term" value="C:plasma membrane"/>
    <property type="evidence" value="ECO:0007669"/>
    <property type="project" value="UniProtKB-SubCell"/>
</dbReference>
<dbReference type="Pfam" id="PF12821">
    <property type="entry name" value="ThrE_2"/>
    <property type="match status" value="1"/>
</dbReference>
<name>A0A8J3U453_9ACTN</name>
<dbReference type="PANTHER" id="PTHR34390:SF2">
    <property type="entry name" value="SUCCINATE TRANSPORTER SUBUNIT YJJP-RELATED"/>
    <property type="match status" value="1"/>
</dbReference>
<dbReference type="InterPro" id="IPR010619">
    <property type="entry name" value="ThrE-like_N"/>
</dbReference>
<evidence type="ECO:0000259" key="8">
    <source>
        <dbReference type="Pfam" id="PF06738"/>
    </source>
</evidence>
<keyword evidence="3 7" id="KW-0812">Transmembrane</keyword>
<keyword evidence="4 7" id="KW-1133">Transmembrane helix</keyword>
<feature type="transmembrane region" description="Helical" evidence="7">
    <location>
        <begin position="290"/>
        <end position="310"/>
    </location>
</feature>
<gene>
    <name evidence="10" type="ORF">Pph01_32510</name>
</gene>
<dbReference type="AlphaFoldDB" id="A0A8J3U453"/>
<dbReference type="GO" id="GO:0022857">
    <property type="term" value="F:transmembrane transporter activity"/>
    <property type="evidence" value="ECO:0007669"/>
    <property type="project" value="InterPro"/>
</dbReference>
<evidence type="ECO:0000256" key="2">
    <source>
        <dbReference type="ARBA" id="ARBA00022475"/>
    </source>
</evidence>
<dbReference type="PANTHER" id="PTHR34390">
    <property type="entry name" value="UPF0442 PROTEIN YJJB-RELATED"/>
    <property type="match status" value="1"/>
</dbReference>
<evidence type="ECO:0000256" key="4">
    <source>
        <dbReference type="ARBA" id="ARBA00022989"/>
    </source>
</evidence>
<evidence type="ECO:0000256" key="5">
    <source>
        <dbReference type="ARBA" id="ARBA00023136"/>
    </source>
</evidence>
<feature type="transmembrane region" description="Helical" evidence="7">
    <location>
        <begin position="368"/>
        <end position="389"/>
    </location>
</feature>
<feature type="transmembrane region" description="Helical" evidence="7">
    <location>
        <begin position="211"/>
        <end position="230"/>
    </location>
</feature>
<comment type="subcellular location">
    <subcellularLocation>
        <location evidence="1">Cell membrane</location>
        <topology evidence="1">Multi-pass membrane protein</topology>
    </subcellularLocation>
</comment>
<feature type="domain" description="Threonine/serine exporter-like N-terminal" evidence="8">
    <location>
        <begin position="28"/>
        <end position="266"/>
    </location>
</feature>
<feature type="transmembrane region" description="Helical" evidence="7">
    <location>
        <begin position="401"/>
        <end position="420"/>
    </location>
</feature>
<dbReference type="Pfam" id="PF06738">
    <property type="entry name" value="ThrE"/>
    <property type="match status" value="1"/>
</dbReference>
<keyword evidence="2" id="KW-1003">Cell membrane</keyword>
<dbReference type="GO" id="GO:0015744">
    <property type="term" value="P:succinate transport"/>
    <property type="evidence" value="ECO:0007669"/>
    <property type="project" value="TreeGrafter"/>
</dbReference>
<accession>A0A8J3U453</accession>
<feature type="transmembrane region" description="Helical" evidence="7">
    <location>
        <begin position="340"/>
        <end position="361"/>
    </location>
</feature>
<keyword evidence="11" id="KW-1185">Reference proteome</keyword>